<gene>
    <name evidence="1" type="ORF">BN3087_400018</name>
</gene>
<dbReference type="AlphaFoldDB" id="A0A0S4XMV7"/>
<sequence length="48" mass="5580">MLPLFASTKLAVTSIFCENIKDVKIKIKSIIRIKSTINEFHYYITSIF</sequence>
<reference evidence="1" key="1">
    <citation type="submission" date="2015-11" db="EMBL/GenBank/DDBJ databases">
        <authorList>
            <person name="Zhang Y."/>
            <person name="Guo Z."/>
        </authorList>
    </citation>
    <scope>NUCLEOTIDE SEQUENCE</scope>
    <source>
        <strain evidence="1">BN30871</strain>
    </source>
</reference>
<proteinExistence type="predicted"/>
<protein>
    <submittedName>
        <fullName evidence="1">Uncharacterized protein</fullName>
    </submittedName>
</protein>
<name>A0A0S4XMV7_9BACT</name>
<dbReference type="EMBL" id="FAXN01000041">
    <property type="protein sequence ID" value="CUV65642.1"/>
    <property type="molecule type" value="Genomic_DNA"/>
</dbReference>
<organism evidence="1">
    <name type="scientific">Sulfurovum sp. enrichment culture clone C5</name>
    <dbReference type="NCBI Taxonomy" id="497650"/>
    <lineage>
        <taxon>Bacteria</taxon>
        <taxon>Pseudomonadati</taxon>
        <taxon>Campylobacterota</taxon>
        <taxon>Epsilonproteobacteria</taxon>
        <taxon>Campylobacterales</taxon>
        <taxon>Sulfurovaceae</taxon>
        <taxon>Sulfurovum</taxon>
        <taxon>environmental samples</taxon>
    </lineage>
</organism>
<evidence type="ECO:0000313" key="1">
    <source>
        <dbReference type="EMBL" id="CUV65642.1"/>
    </source>
</evidence>
<accession>A0A0S4XMV7</accession>